<dbReference type="InterPro" id="IPR017853">
    <property type="entry name" value="GH"/>
</dbReference>
<dbReference type="InParanoid" id="D2VSE5"/>
<name>D2VSE5_NAEGR</name>
<dbReference type="InterPro" id="IPR001139">
    <property type="entry name" value="Glyco_hydro_30"/>
</dbReference>
<feature type="domain" description="Glycosyl hydrolase family 30 TIM-barrel" evidence="4">
    <location>
        <begin position="55"/>
        <end position="399"/>
    </location>
</feature>
<organism evidence="7">
    <name type="scientific">Naegleria gruberi</name>
    <name type="common">Amoeba</name>
    <dbReference type="NCBI Taxonomy" id="5762"/>
    <lineage>
        <taxon>Eukaryota</taxon>
        <taxon>Discoba</taxon>
        <taxon>Heterolobosea</taxon>
        <taxon>Tetramitia</taxon>
        <taxon>Eutetramitia</taxon>
        <taxon>Vahlkampfiidae</taxon>
        <taxon>Naegleria</taxon>
    </lineage>
</organism>
<dbReference type="OMA" id="GLMWNFA"/>
<sequence>MNGKIISSISVVQSSLYTGDRLKLLNQPIQWIPNSNIKPNLKTFKLDSSIKYQSIIGFGCALTEASAFTFATMNEQIRNEILSLYWTSKGLNYTTARIHMNSCDFSLDNYSCDDVENDYQLTNFNIRRDKIFTLPLIKRVLNQVKLNYPKNGESFKIFLSPWSPPAWMKYNHEMNGSNQPNGLINATNILDSWALHFSKFVTAYQNEGIDRIWGLTIQNEPEFAAPWDACCYTPEYQRDFIKNHLGPRMRRDHPNLKIMIFDHNRDSVEKWASTIYSDPEASKYVDGMAFHWYVDGEYENLSRAHQVDKEKFLLATEACWGPGVSLGNWTRGEKYGFDIINDLNNYASGWTDWNCILDWQGGPNHLQNWCDAPIIADNRTQEIHIQPTYYFMGHFSKYLTQDSKRIHMFRPVNDQTLITSFQTPDNKIITIVQNQQESILSFNLIDQDNHLYHAQIDVPPRTIRTLIYQK</sequence>
<dbReference type="GO" id="GO:0006680">
    <property type="term" value="P:glucosylceramide catabolic process"/>
    <property type="evidence" value="ECO:0007669"/>
    <property type="project" value="TreeGrafter"/>
</dbReference>
<keyword evidence="2" id="KW-0732">Signal</keyword>
<dbReference type="Gene3D" id="3.20.20.80">
    <property type="entry name" value="Glycosidases"/>
    <property type="match status" value="1"/>
</dbReference>
<keyword evidence="3 6" id="KW-0378">Hydrolase</keyword>
<dbReference type="STRING" id="5762.D2VSE5"/>
<dbReference type="SUPFAM" id="SSF51445">
    <property type="entry name" value="(Trans)glycosidases"/>
    <property type="match status" value="1"/>
</dbReference>
<feature type="domain" description="Glycosyl hydrolase family 30 beta sandwich" evidence="5">
    <location>
        <begin position="402"/>
        <end position="466"/>
    </location>
</feature>
<dbReference type="RefSeq" id="XP_002673150.1">
    <property type="nucleotide sequence ID" value="XM_002673104.1"/>
</dbReference>
<evidence type="ECO:0000256" key="3">
    <source>
        <dbReference type="ARBA" id="ARBA00022801"/>
    </source>
</evidence>
<evidence type="ECO:0000313" key="6">
    <source>
        <dbReference type="EMBL" id="EFC40406.1"/>
    </source>
</evidence>
<dbReference type="PRINTS" id="PR00843">
    <property type="entry name" value="GLHYDRLASE30"/>
</dbReference>
<evidence type="ECO:0000259" key="5">
    <source>
        <dbReference type="Pfam" id="PF17189"/>
    </source>
</evidence>
<dbReference type="VEuPathDB" id="AmoebaDB:NAEGRDRAFT_77531"/>
<dbReference type="OrthoDB" id="2160638at2759"/>
<evidence type="ECO:0000256" key="1">
    <source>
        <dbReference type="ARBA" id="ARBA00005382"/>
    </source>
</evidence>
<protein>
    <submittedName>
        <fullName evidence="6">O-Glycosyl hydrolase family 30</fullName>
    </submittedName>
</protein>
<dbReference type="Pfam" id="PF17189">
    <property type="entry name" value="Glyco_hydro_30C"/>
    <property type="match status" value="1"/>
</dbReference>
<accession>D2VSE5</accession>
<dbReference type="GeneID" id="8854837"/>
<keyword evidence="7" id="KW-1185">Reference proteome</keyword>
<dbReference type="Pfam" id="PF02055">
    <property type="entry name" value="Glyco_hydro_30"/>
    <property type="match status" value="1"/>
</dbReference>
<evidence type="ECO:0000313" key="7">
    <source>
        <dbReference type="Proteomes" id="UP000006671"/>
    </source>
</evidence>
<dbReference type="eggNOG" id="KOG2566">
    <property type="taxonomic scope" value="Eukaryota"/>
</dbReference>
<dbReference type="KEGG" id="ngr:NAEGRDRAFT_77531"/>
<dbReference type="GO" id="GO:0016020">
    <property type="term" value="C:membrane"/>
    <property type="evidence" value="ECO:0007669"/>
    <property type="project" value="GOC"/>
</dbReference>
<dbReference type="AlphaFoldDB" id="D2VSE5"/>
<evidence type="ECO:0000259" key="4">
    <source>
        <dbReference type="Pfam" id="PF02055"/>
    </source>
</evidence>
<dbReference type="GO" id="GO:0004348">
    <property type="term" value="F:glucosylceramidase activity"/>
    <property type="evidence" value="ECO:0007669"/>
    <property type="project" value="InterPro"/>
</dbReference>
<dbReference type="PANTHER" id="PTHR11069:SF23">
    <property type="entry name" value="LYSOSOMAL ACID GLUCOSYLCERAMIDASE"/>
    <property type="match status" value="1"/>
</dbReference>
<dbReference type="EMBL" id="GG738893">
    <property type="protein sequence ID" value="EFC40406.1"/>
    <property type="molecule type" value="Genomic_DNA"/>
</dbReference>
<dbReference type="InterPro" id="IPR033453">
    <property type="entry name" value="Glyco_hydro_30_TIM-barrel"/>
</dbReference>
<gene>
    <name evidence="6" type="ORF">NAEGRDRAFT_77531</name>
</gene>
<comment type="similarity">
    <text evidence="1">Belongs to the glycosyl hydrolase 30 family.</text>
</comment>
<reference evidence="6 7" key="1">
    <citation type="journal article" date="2010" name="Cell">
        <title>The genome of Naegleria gruberi illuminates early eukaryotic versatility.</title>
        <authorList>
            <person name="Fritz-Laylin L.K."/>
            <person name="Prochnik S.E."/>
            <person name="Ginger M.L."/>
            <person name="Dacks J.B."/>
            <person name="Carpenter M.L."/>
            <person name="Field M.C."/>
            <person name="Kuo A."/>
            <person name="Paredez A."/>
            <person name="Chapman J."/>
            <person name="Pham J."/>
            <person name="Shu S."/>
            <person name="Neupane R."/>
            <person name="Cipriano M."/>
            <person name="Mancuso J."/>
            <person name="Tu H."/>
            <person name="Salamov A."/>
            <person name="Lindquist E."/>
            <person name="Shapiro H."/>
            <person name="Lucas S."/>
            <person name="Grigoriev I.V."/>
            <person name="Cande W.Z."/>
            <person name="Fulton C."/>
            <person name="Rokhsar D.S."/>
            <person name="Dawson S.C."/>
        </authorList>
    </citation>
    <scope>NUCLEOTIDE SEQUENCE [LARGE SCALE GENOMIC DNA]</scope>
    <source>
        <strain evidence="6 7">NEG-M</strain>
    </source>
</reference>
<proteinExistence type="inferred from homology"/>
<dbReference type="Proteomes" id="UP000006671">
    <property type="component" value="Unassembled WGS sequence"/>
</dbReference>
<dbReference type="InterPro" id="IPR033452">
    <property type="entry name" value="GH30_C"/>
</dbReference>
<dbReference type="PANTHER" id="PTHR11069">
    <property type="entry name" value="GLUCOSYLCERAMIDASE"/>
    <property type="match status" value="1"/>
</dbReference>
<evidence type="ECO:0000256" key="2">
    <source>
        <dbReference type="ARBA" id="ARBA00022729"/>
    </source>
</evidence>